<comment type="caution">
    <text evidence="7">The sequence shown here is derived from an EMBL/GenBank/DDBJ whole genome shotgun (WGS) entry which is preliminary data.</text>
</comment>
<evidence type="ECO:0008006" key="9">
    <source>
        <dbReference type="Google" id="ProtNLM"/>
    </source>
</evidence>
<dbReference type="InterPro" id="IPR035965">
    <property type="entry name" value="PAS-like_dom_sf"/>
</dbReference>
<dbReference type="InterPro" id="IPR036305">
    <property type="entry name" value="RGS_sf"/>
</dbReference>
<dbReference type="OrthoDB" id="447251at2759"/>
<dbReference type="SUPFAM" id="SSF48097">
    <property type="entry name" value="Regulator of G-protein signaling, RGS"/>
    <property type="match status" value="1"/>
</dbReference>
<dbReference type="PROSITE" id="PS50113">
    <property type="entry name" value="PAC"/>
    <property type="match status" value="1"/>
</dbReference>
<feature type="domain" description="PAS" evidence="5">
    <location>
        <begin position="302"/>
        <end position="324"/>
    </location>
</feature>
<dbReference type="AlphaFoldDB" id="A0A8H4TCQ3"/>
<feature type="region of interest" description="Disordered" evidence="4">
    <location>
        <begin position="411"/>
        <end position="441"/>
    </location>
</feature>
<dbReference type="Pfam" id="PF13426">
    <property type="entry name" value="PAS_9"/>
    <property type="match status" value="1"/>
</dbReference>
<evidence type="ECO:0000259" key="5">
    <source>
        <dbReference type="PROSITE" id="PS50112"/>
    </source>
</evidence>
<keyword evidence="1" id="KW-0285">Flavoprotein</keyword>
<keyword evidence="3" id="KW-0157">Chromophore</keyword>
<dbReference type="InterPro" id="IPR000700">
    <property type="entry name" value="PAS-assoc_C"/>
</dbReference>
<dbReference type="Proteomes" id="UP000622797">
    <property type="component" value="Unassembled WGS sequence"/>
</dbReference>
<dbReference type="CDD" id="cd00130">
    <property type="entry name" value="PAS"/>
    <property type="match status" value="1"/>
</dbReference>
<feature type="compositionally biased region" description="Polar residues" evidence="4">
    <location>
        <begin position="482"/>
        <end position="493"/>
    </location>
</feature>
<feature type="region of interest" description="Disordered" evidence="4">
    <location>
        <begin position="1"/>
        <end position="64"/>
    </location>
</feature>
<dbReference type="GO" id="GO:0005634">
    <property type="term" value="C:nucleus"/>
    <property type="evidence" value="ECO:0007669"/>
    <property type="project" value="TreeGrafter"/>
</dbReference>
<evidence type="ECO:0000259" key="6">
    <source>
        <dbReference type="PROSITE" id="PS50113"/>
    </source>
</evidence>
<evidence type="ECO:0000256" key="4">
    <source>
        <dbReference type="SAM" id="MobiDB-lite"/>
    </source>
</evidence>
<dbReference type="PANTHER" id="PTHR47429:SF2">
    <property type="entry name" value="PROTEIN TWIN LOV 1"/>
    <property type="match status" value="1"/>
</dbReference>
<feature type="domain" description="PAC" evidence="6">
    <location>
        <begin position="350"/>
        <end position="403"/>
    </location>
</feature>
<accession>A0A8H4TCQ3</accession>
<dbReference type="PROSITE" id="PS50112">
    <property type="entry name" value="PAS"/>
    <property type="match status" value="1"/>
</dbReference>
<evidence type="ECO:0000313" key="8">
    <source>
        <dbReference type="Proteomes" id="UP000622797"/>
    </source>
</evidence>
<dbReference type="SUPFAM" id="SSF55785">
    <property type="entry name" value="PYP-like sensor domain (PAS domain)"/>
    <property type="match status" value="1"/>
</dbReference>
<dbReference type="NCBIfam" id="TIGR00229">
    <property type="entry name" value="sensory_box"/>
    <property type="match status" value="1"/>
</dbReference>
<name>A0A8H4TCQ3_9HYPO</name>
<evidence type="ECO:0000256" key="1">
    <source>
        <dbReference type="ARBA" id="ARBA00022630"/>
    </source>
</evidence>
<proteinExistence type="predicted"/>
<dbReference type="Gene3D" id="3.30.450.20">
    <property type="entry name" value="PAS domain"/>
    <property type="match status" value="1"/>
</dbReference>
<organism evidence="7 8">
    <name type="scientific">Fusarium sarcochroum</name>
    <dbReference type="NCBI Taxonomy" id="1208366"/>
    <lineage>
        <taxon>Eukaryota</taxon>
        <taxon>Fungi</taxon>
        <taxon>Dikarya</taxon>
        <taxon>Ascomycota</taxon>
        <taxon>Pezizomycotina</taxon>
        <taxon>Sordariomycetes</taxon>
        <taxon>Hypocreomycetidae</taxon>
        <taxon>Hypocreales</taxon>
        <taxon>Nectriaceae</taxon>
        <taxon>Fusarium</taxon>
        <taxon>Fusarium lateritium species complex</taxon>
    </lineage>
</organism>
<dbReference type="PANTHER" id="PTHR47429">
    <property type="entry name" value="PROTEIN TWIN LOV 1"/>
    <property type="match status" value="1"/>
</dbReference>
<gene>
    <name evidence="7" type="ORF">FSARC_11889</name>
</gene>
<keyword evidence="2" id="KW-0288">FMN</keyword>
<feature type="compositionally biased region" description="Polar residues" evidence="4">
    <location>
        <begin position="27"/>
        <end position="37"/>
    </location>
</feature>
<sequence length="660" mass="72901">MPTVNTLRSFEPPPVPSLPDFDRRRSTASSLSNQDPVASSLRGLQSPPKSRSSRPKSAKFSSYRLRSNSGLSLHTNEDILRQYTDYHPDGTPRAGMYSNGGGQWSGERLRSIDSVASSRSQRSSIAFTESDGSGELPIPDLVGRDMFDMVMSDPAASGQLWKFAASRGLGQNVDYLMKIRDYIQSLEQVVIQLSTISTSYTSITATSPISLPAPMSKALNTNIKHLTTSLIPSLENMFLESKAYIEQRIVREIFPDFVKQQLSQCTSLALSLDAEGDSPPNPYPGLKGSFCLSDPARTGNPIIYASDEFEELTGYARNEVLAHNCRFLQGPQTDRDGIAKMRSAIWRNDECTELLLNFRKDGTPFWNLLFICPLLDNTGKTKFFMGAQIDVSSSIHGSDDVVKILTYGAAEEDKGTDRGSSRWASDGSQGEPEAEEPLSIKHHHHKTAKKGGFFKSFKKVPPPPPSPPLSPRRSSDRPRSSAGPTTLDKTYSTRSVIRRFSNQPEMLMTTYARYMVLEHAPSYPASLGTMPLDQEMKYPPKLCVSFYSKDMLDALDLGMPGEAIIGKDIFDIMTEQSTLPSVTKAFKSTVRDLVVRDGKSVSLDLALANHIPRRANMTRTLSGDSVDGSHKKPAKMMSHWTPLKDNEGIVKYVVMVVSPI</sequence>
<protein>
    <recommendedName>
        <fullName evidence="9">PAC domain-containing protein</fullName>
    </recommendedName>
</protein>
<feature type="compositionally biased region" description="Basic and acidic residues" evidence="4">
    <location>
        <begin position="411"/>
        <end position="420"/>
    </location>
</feature>
<dbReference type="InterPro" id="IPR044926">
    <property type="entry name" value="RGS_subdomain_2"/>
</dbReference>
<dbReference type="EMBL" id="JABEXW010000786">
    <property type="protein sequence ID" value="KAF4955257.1"/>
    <property type="molecule type" value="Genomic_DNA"/>
</dbReference>
<evidence type="ECO:0000313" key="7">
    <source>
        <dbReference type="EMBL" id="KAF4955257.1"/>
    </source>
</evidence>
<feature type="compositionally biased region" description="Pro residues" evidence="4">
    <location>
        <begin position="460"/>
        <end position="470"/>
    </location>
</feature>
<reference evidence="7" key="2">
    <citation type="submission" date="2020-05" db="EMBL/GenBank/DDBJ databases">
        <authorList>
            <person name="Kim H.-S."/>
            <person name="Proctor R.H."/>
            <person name="Brown D.W."/>
        </authorList>
    </citation>
    <scope>NUCLEOTIDE SEQUENCE</scope>
    <source>
        <strain evidence="7">NRRL 20472</strain>
    </source>
</reference>
<reference evidence="7" key="1">
    <citation type="journal article" date="2020" name="BMC Genomics">
        <title>Correction to: Identification and distribution of gene clusters required for synthesis of sphingolipid metabolism inhibitors in diverse species of the filamentous fungus Fusarium.</title>
        <authorList>
            <person name="Kim H.S."/>
            <person name="Lohmar J.M."/>
            <person name="Busman M."/>
            <person name="Brown D.W."/>
            <person name="Naumann T.A."/>
            <person name="Divon H.H."/>
            <person name="Lysoe E."/>
            <person name="Uhlig S."/>
            <person name="Proctor R.H."/>
        </authorList>
    </citation>
    <scope>NUCLEOTIDE SEQUENCE</scope>
    <source>
        <strain evidence="7">NRRL 20472</strain>
    </source>
</reference>
<evidence type="ECO:0000256" key="2">
    <source>
        <dbReference type="ARBA" id="ARBA00022643"/>
    </source>
</evidence>
<keyword evidence="8" id="KW-1185">Reference proteome</keyword>
<evidence type="ECO:0000256" key="3">
    <source>
        <dbReference type="ARBA" id="ARBA00022991"/>
    </source>
</evidence>
<dbReference type="Gene3D" id="1.10.167.10">
    <property type="entry name" value="Regulator of G-protein Signalling 4, domain 2"/>
    <property type="match status" value="1"/>
</dbReference>
<dbReference type="InterPro" id="IPR000014">
    <property type="entry name" value="PAS"/>
</dbReference>
<feature type="region of interest" description="Disordered" evidence="4">
    <location>
        <begin position="453"/>
        <end position="493"/>
    </location>
</feature>